<protein>
    <submittedName>
        <fullName evidence="2">Alpha/beta hydrolase</fullName>
    </submittedName>
</protein>
<organism evidence="2 3">
    <name type="scientific">Amycolatopsis cynarae</name>
    <dbReference type="NCBI Taxonomy" id="2995223"/>
    <lineage>
        <taxon>Bacteria</taxon>
        <taxon>Bacillati</taxon>
        <taxon>Actinomycetota</taxon>
        <taxon>Actinomycetes</taxon>
        <taxon>Pseudonocardiales</taxon>
        <taxon>Pseudonocardiaceae</taxon>
        <taxon>Amycolatopsis</taxon>
    </lineage>
</organism>
<evidence type="ECO:0000259" key="1">
    <source>
        <dbReference type="Pfam" id="PF00561"/>
    </source>
</evidence>
<dbReference type="InterPro" id="IPR000073">
    <property type="entry name" value="AB_hydrolase_1"/>
</dbReference>
<dbReference type="RefSeq" id="WP_268756423.1">
    <property type="nucleotide sequence ID" value="NZ_CP113836.1"/>
</dbReference>
<keyword evidence="2" id="KW-0378">Hydrolase</keyword>
<dbReference type="SUPFAM" id="SSF53474">
    <property type="entry name" value="alpha/beta-Hydrolases"/>
    <property type="match status" value="1"/>
</dbReference>
<dbReference type="GO" id="GO:0016787">
    <property type="term" value="F:hydrolase activity"/>
    <property type="evidence" value="ECO:0007669"/>
    <property type="project" value="UniProtKB-KW"/>
</dbReference>
<reference evidence="2" key="1">
    <citation type="submission" date="2022-11" db="EMBL/GenBank/DDBJ databases">
        <authorList>
            <person name="Mo P."/>
        </authorList>
    </citation>
    <scope>NUCLEOTIDE SEQUENCE</scope>
    <source>
        <strain evidence="2">HUAS 11-8</strain>
    </source>
</reference>
<sequence>MTLVDANNARFHVADSGGTGPAVLFLHGNLMDHTMWDGVVEALDGYRCIRFDFRLHGATVDDALPFTYWDAARDALAILGRLDVPGAHLVGNSQGGFTALRTALLAPARVKTLTLIDTAATAFPGEALRQMAQIREGFAAGAVEETGTAVLGLLLGADQPSTGHWLARLRQQPHRRLSTAVGVLMGADDIAGRLAEITMPATVIHGAADLPIPSEAGTALASALPSAGAVRLLDGVAHTPPVTHTADTADLLADFLRRSA</sequence>
<gene>
    <name evidence="2" type="ORF">ORV05_00240</name>
</gene>
<evidence type="ECO:0000313" key="2">
    <source>
        <dbReference type="EMBL" id="WAL66288.1"/>
    </source>
</evidence>
<dbReference type="Pfam" id="PF00561">
    <property type="entry name" value="Abhydrolase_1"/>
    <property type="match status" value="1"/>
</dbReference>
<feature type="domain" description="AB hydrolase-1" evidence="1">
    <location>
        <begin position="21"/>
        <end position="226"/>
    </location>
</feature>
<evidence type="ECO:0000313" key="3">
    <source>
        <dbReference type="Proteomes" id="UP001163203"/>
    </source>
</evidence>
<dbReference type="Gene3D" id="3.40.50.1820">
    <property type="entry name" value="alpha/beta hydrolase"/>
    <property type="match status" value="1"/>
</dbReference>
<name>A0ABY7B3N2_9PSEU</name>
<dbReference type="InterPro" id="IPR029058">
    <property type="entry name" value="AB_hydrolase_fold"/>
</dbReference>
<dbReference type="InterPro" id="IPR050266">
    <property type="entry name" value="AB_hydrolase_sf"/>
</dbReference>
<dbReference type="Proteomes" id="UP001163203">
    <property type="component" value="Chromosome"/>
</dbReference>
<dbReference type="PRINTS" id="PR00111">
    <property type="entry name" value="ABHYDROLASE"/>
</dbReference>
<keyword evidence="3" id="KW-1185">Reference proteome</keyword>
<dbReference type="PANTHER" id="PTHR43798">
    <property type="entry name" value="MONOACYLGLYCEROL LIPASE"/>
    <property type="match status" value="1"/>
</dbReference>
<accession>A0ABY7B3N2</accession>
<dbReference type="EMBL" id="CP113836">
    <property type="protein sequence ID" value="WAL66288.1"/>
    <property type="molecule type" value="Genomic_DNA"/>
</dbReference>
<proteinExistence type="predicted"/>